<dbReference type="eggNOG" id="ENOG502QSGD">
    <property type="taxonomic scope" value="Eukaryota"/>
</dbReference>
<proteinExistence type="predicted"/>
<evidence type="ECO:0000313" key="2">
    <source>
        <dbReference type="EMBL" id="EDO33188.1"/>
    </source>
</evidence>
<dbReference type="SUPFAM" id="SSF49785">
    <property type="entry name" value="Galactose-binding domain-like"/>
    <property type="match status" value="1"/>
</dbReference>
<dbReference type="EMBL" id="DS469785">
    <property type="protein sequence ID" value="EDO33188.1"/>
    <property type="molecule type" value="Genomic_DNA"/>
</dbReference>
<name>A7SSY1_NEMVE</name>
<evidence type="ECO:0000313" key="3">
    <source>
        <dbReference type="Proteomes" id="UP000001593"/>
    </source>
</evidence>
<accession>A7SSY1</accession>
<dbReference type="InterPro" id="IPR008979">
    <property type="entry name" value="Galactose-bd-like_sf"/>
</dbReference>
<dbReference type="AlphaFoldDB" id="A7SSY1"/>
<reference evidence="2 3" key="1">
    <citation type="journal article" date="2007" name="Science">
        <title>Sea anemone genome reveals ancestral eumetazoan gene repertoire and genomic organization.</title>
        <authorList>
            <person name="Putnam N.H."/>
            <person name="Srivastava M."/>
            <person name="Hellsten U."/>
            <person name="Dirks B."/>
            <person name="Chapman J."/>
            <person name="Salamov A."/>
            <person name="Terry A."/>
            <person name="Shapiro H."/>
            <person name="Lindquist E."/>
            <person name="Kapitonov V.V."/>
            <person name="Jurka J."/>
            <person name="Genikhovich G."/>
            <person name="Grigoriev I.V."/>
            <person name="Lucas S.M."/>
            <person name="Steele R.E."/>
            <person name="Finnerty J.R."/>
            <person name="Technau U."/>
            <person name="Martindale M.Q."/>
            <person name="Rokhsar D.S."/>
        </authorList>
    </citation>
    <scope>NUCLEOTIDE SEQUENCE [LARGE SCALE GENOMIC DNA]</scope>
    <source>
        <strain evidence="3">CH2 X CH6</strain>
    </source>
</reference>
<organism evidence="2 3">
    <name type="scientific">Nematostella vectensis</name>
    <name type="common">Starlet sea anemone</name>
    <dbReference type="NCBI Taxonomy" id="45351"/>
    <lineage>
        <taxon>Eukaryota</taxon>
        <taxon>Metazoa</taxon>
        <taxon>Cnidaria</taxon>
        <taxon>Anthozoa</taxon>
        <taxon>Hexacorallia</taxon>
        <taxon>Actiniaria</taxon>
        <taxon>Edwardsiidae</taxon>
        <taxon>Nematostella</taxon>
    </lineage>
</organism>
<keyword evidence="3" id="KW-1185">Reference proteome</keyword>
<dbReference type="OMA" id="HRALCHE"/>
<dbReference type="PhylomeDB" id="A7SSY1"/>
<sequence>MENLKILDSAIKSHSGDGPYYYNFYARLHIKQRSWRAALVVNQFLQVDLGPQTKRVTGIATSGRRNAWVRLYTLSYSLKEAYWVDYYENGKPKIFQADKGGSVWIFPYNETDPKGPLRTVTSTIKHAAEALQHSISGKAKTIKGVKGFSWLSVLKYHDIIRGTAIDYMHGVLLGVQKLLLRLWFDSSNSRKIFSLSKYVNVIDSRLQLITPTLELKRLPRSISEHLNHWKANELHSFLLYYGLPVLFGLLPENYFQHYFCFVRANFLLLQESISPNDLKTAEELLQSFCSNFSRLYEERYMTLNLHQILHLVDNVRDLGPLYTHSCFSFEDKNGFILKLIHGTQFIDSQILAAVLFTQKLPVLREKCLAPGSDKDTLYWKLMHPNKTQRREEILKHTYVLGAFYRKQLNEHELLALENYLKQTPTFMNVIAFNRIERKSAFIYGFDYKRMSRRNCSTVKYSTRNSIAFAQVKCFIKVNVGAARNVHYLAIATPLECPCYNPSSTHITSVKRAMDKLVVFNISDICDTACLSRLSHKILLRPRSVMCASFRTKSR</sequence>
<dbReference type="InterPro" id="IPR000421">
    <property type="entry name" value="FA58C"/>
</dbReference>
<gene>
    <name evidence="2" type="ORF">NEMVEDRAFT_v1g216976</name>
</gene>
<dbReference type="Pfam" id="PF00754">
    <property type="entry name" value="F5_F8_type_C"/>
    <property type="match status" value="1"/>
</dbReference>
<dbReference type="PANTHER" id="PTHR46579">
    <property type="entry name" value="F5/8 TYPE C DOMAIN-CONTAINING PROTEIN-RELATED"/>
    <property type="match status" value="1"/>
</dbReference>
<dbReference type="Proteomes" id="UP000001593">
    <property type="component" value="Unassembled WGS sequence"/>
</dbReference>
<dbReference type="HOGENOM" id="CLU_492003_0_0_1"/>
<dbReference type="Gene3D" id="2.60.120.260">
    <property type="entry name" value="Galactose-binding domain-like"/>
    <property type="match status" value="1"/>
</dbReference>
<feature type="domain" description="F5/8 type C" evidence="1">
    <location>
        <begin position="23"/>
        <end position="91"/>
    </location>
</feature>
<evidence type="ECO:0000259" key="1">
    <source>
        <dbReference type="Pfam" id="PF00754"/>
    </source>
</evidence>
<protein>
    <recommendedName>
        <fullName evidence="1">F5/8 type C domain-containing protein</fullName>
    </recommendedName>
</protein>
<dbReference type="PANTHER" id="PTHR46579:SF1">
    <property type="entry name" value="F5_8 TYPE C DOMAIN-CONTAINING PROTEIN"/>
    <property type="match status" value="1"/>
</dbReference>
<dbReference type="InParanoid" id="A7SSY1"/>